<name>A0ABR6WJN5_9FIRM</name>
<evidence type="ECO:0008006" key="4">
    <source>
        <dbReference type="Google" id="ProtNLM"/>
    </source>
</evidence>
<keyword evidence="1" id="KW-1133">Transmembrane helix</keyword>
<feature type="transmembrane region" description="Helical" evidence="1">
    <location>
        <begin position="201"/>
        <end position="219"/>
    </location>
</feature>
<evidence type="ECO:0000313" key="2">
    <source>
        <dbReference type="EMBL" id="MBC3796727.1"/>
    </source>
</evidence>
<sequence>MMIKRRLINGVEFLKIKIMENKQRTGAVFCILLVLIGFFMPFMSAKAEVSVTGIMNNTLEIISPENNMLSVSLGDFVLQKPIDEITVYNTKLGDVKLFNQSVLGILRNPIPDKGVIGDVNEALSSSALDYLVDPKVQEIIATRLARGDKLNIILVSTWNAIQDAKKIVGAVNDVSIQARQSMNQVNETMATIDGYKSTANGFVFVLFVLMIGLMALVLYKRANINLSIVLSGIMLFFFAAIGMGTSIANNQIELQIAELVGQVNNSAMELIRSVLTGTFGDIGTFIANYIGEQANFLKMSFSIQLNAGYWVILLGLLGSFILCILVGRQNKKQSGDIQATAEIKEKEIEMIECNELQEKDERIEEVN</sequence>
<comment type="caution">
    <text evidence="2">The sequence shown here is derived from an EMBL/GenBank/DDBJ whole genome shotgun (WGS) entry which is preliminary data.</text>
</comment>
<proteinExistence type="predicted"/>
<dbReference type="EMBL" id="WJBB01000006">
    <property type="protein sequence ID" value="MBC3796727.1"/>
    <property type="molecule type" value="Genomic_DNA"/>
</dbReference>
<accession>A0ABR6WJN5</accession>
<dbReference type="Proteomes" id="UP000653358">
    <property type="component" value="Unassembled WGS sequence"/>
</dbReference>
<feature type="transmembrane region" description="Helical" evidence="1">
    <location>
        <begin position="307"/>
        <end position="327"/>
    </location>
</feature>
<keyword evidence="1" id="KW-0812">Transmembrane</keyword>
<evidence type="ECO:0000256" key="1">
    <source>
        <dbReference type="SAM" id="Phobius"/>
    </source>
</evidence>
<evidence type="ECO:0000313" key="3">
    <source>
        <dbReference type="Proteomes" id="UP000653358"/>
    </source>
</evidence>
<reference evidence="2 3" key="1">
    <citation type="journal article" date="2020" name="mSystems">
        <title>Defining Genomic and Predicted Metabolic Features of the Acetobacterium Genus.</title>
        <authorList>
            <person name="Ross D.E."/>
            <person name="Marshall C.W."/>
            <person name="Gulliver D."/>
            <person name="May H.D."/>
            <person name="Norman R.S."/>
        </authorList>
    </citation>
    <scope>NUCLEOTIDE SEQUENCE [LARGE SCALE GENOMIC DNA]</scope>
    <source>
        <strain evidence="2 3">DSM 9173</strain>
    </source>
</reference>
<dbReference type="RefSeq" id="WP_148603438.1">
    <property type="nucleotide sequence ID" value="NZ_RXYB01000008.1"/>
</dbReference>
<protein>
    <recommendedName>
        <fullName evidence="4">ABC transporter permease</fullName>
    </recommendedName>
</protein>
<keyword evidence="3" id="KW-1185">Reference proteome</keyword>
<feature type="transmembrane region" description="Helical" evidence="1">
    <location>
        <begin position="226"/>
        <end position="248"/>
    </location>
</feature>
<gene>
    <name evidence="2" type="ORF">GH807_06650</name>
</gene>
<organism evidence="2 3">
    <name type="scientific">Acetobacterium tundrae</name>
    <dbReference type="NCBI Taxonomy" id="132932"/>
    <lineage>
        <taxon>Bacteria</taxon>
        <taxon>Bacillati</taxon>
        <taxon>Bacillota</taxon>
        <taxon>Clostridia</taxon>
        <taxon>Eubacteriales</taxon>
        <taxon>Eubacteriaceae</taxon>
        <taxon>Acetobacterium</taxon>
    </lineage>
</organism>
<keyword evidence="1" id="KW-0472">Membrane</keyword>